<protein>
    <submittedName>
        <fullName evidence="1">Uncharacterized protein</fullName>
    </submittedName>
</protein>
<sequence length="61" mass="6006">MLDVIARLLLSAGILVGTTYLPMLSQAVTARPADARASAVTPPACPAKAAASGARALACLG</sequence>
<reference evidence="1 2" key="2">
    <citation type="journal article" date="2013" name="Genome Announc.">
        <title>Draft Genome Sequence of Methylobacterium mesophilicum Strain SR1.6/6, Isolated from Citrus sinensis.</title>
        <authorList>
            <person name="Marinho Almeida D."/>
            <person name="Dini-Andreote F."/>
            <person name="Camargo Neves A.A."/>
            <person name="Juca Ramos R.T."/>
            <person name="Andreote F.D."/>
            <person name="Carneiro A.R."/>
            <person name="Oliveira de Souza Lima A."/>
            <person name="Caracciolo Gomes de Sa P.H."/>
            <person name="Ribeiro Barbosa M.S."/>
            <person name="Araujo W.L."/>
            <person name="Silva A."/>
        </authorList>
    </citation>
    <scope>NUCLEOTIDE SEQUENCE [LARGE SCALE GENOMIC DNA]</scope>
    <source>
        <strain evidence="1 2">SR1.6/6</strain>
    </source>
</reference>
<evidence type="ECO:0000313" key="1">
    <source>
        <dbReference type="EMBL" id="QGY03776.1"/>
    </source>
</evidence>
<dbReference type="RefSeq" id="WP_010687329.1">
    <property type="nucleotide sequence ID" value="NZ_CP043538.1"/>
</dbReference>
<name>A0A6B9FPV9_9HYPH</name>
<reference evidence="1 2" key="1">
    <citation type="journal article" date="2012" name="Genet. Mol. Biol.">
        <title>Analysis of 16S rRNA and mxaF genes revealing insights into Methylobacterium niche-specific plant association.</title>
        <authorList>
            <person name="Dourado M.N."/>
            <person name="Andreote F.D."/>
            <person name="Dini-Andreote F."/>
            <person name="Conti R."/>
            <person name="Araujo J.M."/>
            <person name="Araujo W.L."/>
        </authorList>
    </citation>
    <scope>NUCLEOTIDE SEQUENCE [LARGE SCALE GENOMIC DNA]</scope>
    <source>
        <strain evidence="1 2">SR1.6/6</strain>
    </source>
</reference>
<accession>A0A6B9FPV9</accession>
<gene>
    <name evidence="1" type="ORF">MMSR116_19155</name>
</gene>
<dbReference type="KEGG" id="mmes:MMSR116_19155"/>
<dbReference type="Proteomes" id="UP000012488">
    <property type="component" value="Chromosome"/>
</dbReference>
<organism evidence="1 2">
    <name type="scientific">Methylobacterium mesophilicum SR1.6/6</name>
    <dbReference type="NCBI Taxonomy" id="908290"/>
    <lineage>
        <taxon>Bacteria</taxon>
        <taxon>Pseudomonadati</taxon>
        <taxon>Pseudomonadota</taxon>
        <taxon>Alphaproteobacteria</taxon>
        <taxon>Hyphomicrobiales</taxon>
        <taxon>Methylobacteriaceae</taxon>
        <taxon>Methylobacterium</taxon>
    </lineage>
</organism>
<dbReference type="OrthoDB" id="9966296at2"/>
<evidence type="ECO:0000313" key="2">
    <source>
        <dbReference type="Proteomes" id="UP000012488"/>
    </source>
</evidence>
<dbReference type="AlphaFoldDB" id="A0A6B9FPV9"/>
<dbReference type="EMBL" id="CP043538">
    <property type="protein sequence ID" value="QGY03776.1"/>
    <property type="molecule type" value="Genomic_DNA"/>
</dbReference>
<proteinExistence type="predicted"/>